<dbReference type="InterPro" id="IPR019845">
    <property type="entry name" value="Squalene/phytoene_synthase_CS"/>
</dbReference>
<sequence length="363" mass="39286">MQTPSPLAAQPERGAIDSRDIAACRASLRQGSRTFLAASLLLPREVREAACALYAFCRMADDAVDEGASNAGAVEMLRERLARAYDPSLPVASLPTSTDRALAAVAARYGIPRALPEALIEGFEWDAQGRSYETLEELHDYAARVAGSVGAMMALLMQTRSPDALARACDLGVAMQLSNIARDVGEDAAMGRLYLPRRWMREAGIDPDAWLARPAFTPALGSVVQRVLLAADALYRRVGAGVAQLPLGCRPGINAARFLYADIGWQVRQGGFDSVSRRAVVPRSRKAWSLLRALLAVVPVRSVQDMPVLPANAFLVDAVMASPPVTRFAHRRGVGERVVWVIDLFDRLERQERGKGLQPTASA</sequence>
<dbReference type="PROSITE" id="PS01045">
    <property type="entry name" value="SQUALEN_PHYTOEN_SYN_2"/>
    <property type="match status" value="1"/>
</dbReference>
<dbReference type="EC" id="2.5.1.-" evidence="2"/>
<comment type="caution">
    <text evidence="2">The sequence shown here is derived from an EMBL/GenBank/DDBJ whole genome shotgun (WGS) entry which is preliminary data.</text>
</comment>
<keyword evidence="1 2" id="KW-0808">Transferase</keyword>
<dbReference type="PANTHER" id="PTHR31480">
    <property type="entry name" value="BIFUNCTIONAL LYCOPENE CYCLASE/PHYTOENE SYNTHASE"/>
    <property type="match status" value="1"/>
</dbReference>
<dbReference type="SFLD" id="SFLDG01018">
    <property type="entry name" value="Squalene/Phytoene_Synthase_Lik"/>
    <property type="match status" value="1"/>
</dbReference>
<reference evidence="2 3" key="1">
    <citation type="submission" date="2024-03" db="EMBL/GenBank/DDBJ databases">
        <title>Novel species of the genus Variovorax.</title>
        <authorList>
            <person name="Liu Q."/>
            <person name="Xin Y.-H."/>
        </authorList>
    </citation>
    <scope>NUCLEOTIDE SEQUENCE [LARGE SCALE GENOMIC DNA]</scope>
    <source>
        <strain evidence="2 3">KACC 18900</strain>
    </source>
</reference>
<dbReference type="RefSeq" id="WP_340346542.1">
    <property type="nucleotide sequence ID" value="NZ_JBBKZT010000019.1"/>
</dbReference>
<proteinExistence type="predicted"/>
<dbReference type="Pfam" id="PF00494">
    <property type="entry name" value="SQS_PSY"/>
    <property type="match status" value="1"/>
</dbReference>
<dbReference type="InterPro" id="IPR033904">
    <property type="entry name" value="Trans_IPPS_HH"/>
</dbReference>
<gene>
    <name evidence="2" type="ORF">WKW82_30605</name>
</gene>
<dbReference type="EMBL" id="JBBKZT010000019">
    <property type="protein sequence ID" value="MEJ8851027.1"/>
    <property type="molecule type" value="Genomic_DNA"/>
</dbReference>
<dbReference type="InterPro" id="IPR008949">
    <property type="entry name" value="Isoprenoid_synthase_dom_sf"/>
</dbReference>
<organism evidence="2 3">
    <name type="scientific">Variovorax rhizosphaerae</name>
    <dbReference type="NCBI Taxonomy" id="1836200"/>
    <lineage>
        <taxon>Bacteria</taxon>
        <taxon>Pseudomonadati</taxon>
        <taxon>Pseudomonadota</taxon>
        <taxon>Betaproteobacteria</taxon>
        <taxon>Burkholderiales</taxon>
        <taxon>Comamonadaceae</taxon>
        <taxon>Variovorax</taxon>
    </lineage>
</organism>
<dbReference type="GO" id="GO:0016740">
    <property type="term" value="F:transferase activity"/>
    <property type="evidence" value="ECO:0007669"/>
    <property type="project" value="UniProtKB-KW"/>
</dbReference>
<keyword evidence="3" id="KW-1185">Reference proteome</keyword>
<evidence type="ECO:0000256" key="1">
    <source>
        <dbReference type="ARBA" id="ARBA00022679"/>
    </source>
</evidence>
<dbReference type="Proteomes" id="UP001385892">
    <property type="component" value="Unassembled WGS sequence"/>
</dbReference>
<dbReference type="Gene3D" id="1.10.600.10">
    <property type="entry name" value="Farnesyl Diphosphate Synthase"/>
    <property type="match status" value="1"/>
</dbReference>
<dbReference type="InterPro" id="IPR002060">
    <property type="entry name" value="Squ/phyt_synthse"/>
</dbReference>
<dbReference type="SFLD" id="SFLDS00005">
    <property type="entry name" value="Isoprenoid_Synthase_Type_I"/>
    <property type="match status" value="1"/>
</dbReference>
<dbReference type="InterPro" id="IPR044843">
    <property type="entry name" value="Trans_IPPS_bact-type"/>
</dbReference>
<protein>
    <submittedName>
        <fullName evidence="2">Phytoene/squalene synthase family protein</fullName>
        <ecNumber evidence="2">2.5.1.-</ecNumber>
    </submittedName>
</protein>
<name>A0ABU8WU07_9BURK</name>
<evidence type="ECO:0000313" key="3">
    <source>
        <dbReference type="Proteomes" id="UP001385892"/>
    </source>
</evidence>
<evidence type="ECO:0000313" key="2">
    <source>
        <dbReference type="EMBL" id="MEJ8851027.1"/>
    </source>
</evidence>
<dbReference type="SUPFAM" id="SSF48576">
    <property type="entry name" value="Terpenoid synthases"/>
    <property type="match status" value="1"/>
</dbReference>
<dbReference type="SFLD" id="SFLDG01212">
    <property type="entry name" value="Phytoene_synthase_like"/>
    <property type="match status" value="1"/>
</dbReference>
<accession>A0ABU8WU07</accession>
<dbReference type="CDD" id="cd00683">
    <property type="entry name" value="Trans_IPPS_HH"/>
    <property type="match status" value="1"/>
</dbReference>